<dbReference type="GO" id="GO:0006508">
    <property type="term" value="P:proteolysis"/>
    <property type="evidence" value="ECO:0007669"/>
    <property type="project" value="UniProtKB-KW"/>
</dbReference>
<dbReference type="GO" id="GO:0071108">
    <property type="term" value="P:protein K48-linked deubiquitination"/>
    <property type="evidence" value="ECO:0007669"/>
    <property type="project" value="InterPro"/>
</dbReference>
<dbReference type="PANTHER" id="PTHR12473:SF8">
    <property type="entry name" value="UBIQUITIN CARBOXYL-TERMINAL HYDROLASE MINDY-4-RELATED"/>
    <property type="match status" value="1"/>
</dbReference>
<dbReference type="GO" id="GO:0004843">
    <property type="term" value="F:cysteine-type deubiquitinase activity"/>
    <property type="evidence" value="ECO:0007669"/>
    <property type="project" value="UniProtKB-EC"/>
</dbReference>
<protein>
    <recommendedName>
        <fullName evidence="2">Deubiquitinating enzyme MINDY-3/4 conserved domain-containing protein</fullName>
    </recommendedName>
</protein>
<reference evidence="3" key="1">
    <citation type="submission" date="2021-01" db="EMBL/GenBank/DDBJ databases">
        <authorList>
            <person name="Corre E."/>
            <person name="Pelletier E."/>
            <person name="Niang G."/>
            <person name="Scheremetjew M."/>
            <person name="Finn R."/>
            <person name="Kale V."/>
            <person name="Holt S."/>
            <person name="Cochrane G."/>
            <person name="Meng A."/>
            <person name="Brown T."/>
            <person name="Cohen L."/>
        </authorList>
    </citation>
    <scope>NUCLEOTIDE SEQUENCE</scope>
    <source>
        <strain evidence="3">CCMP644</strain>
    </source>
</reference>
<sequence>MKGGSWIGIQGAADLKAMVFGEGGARSTFNSAWMQGFFQSPHSGLEYGLVQVAGGPCGVLASVQAYMVRHMLFVENRMDIAGINEATFNRALLHALADILWQAGGDKSAKVAVKGSHSMTGEDQDLMRSLKYKPDGLTEMLSVVVCSSRAEVLDALAAHQGVLTERAGPGVPLVLYSVMLSRGLHNIRGDVGTMDGLPRLMGQHDYCSQEMVNLFLVGRAVANAFDGDKDLDGMKLTGVHKRSNVGMLTLFEHYDSMQVGSRLKDPITPVWVVCSESHFSVIFSCDAEEVQSATASGGGFDLHYYDELAKQDEPIRLSVSYDLSKASDPKVILDHSKDMTPPLEHCIRTKWAHCHVSWNGTDPIL</sequence>
<organism evidence="3">
    <name type="scientific">Hemiselmis andersenii</name>
    <name type="common">Cryptophyte alga</name>
    <dbReference type="NCBI Taxonomy" id="464988"/>
    <lineage>
        <taxon>Eukaryota</taxon>
        <taxon>Cryptophyceae</taxon>
        <taxon>Cryptomonadales</taxon>
        <taxon>Hemiselmidaceae</taxon>
        <taxon>Hemiselmis</taxon>
    </lineage>
</organism>
<dbReference type="InterPro" id="IPR025257">
    <property type="entry name" value="MINDY-3/4_CD"/>
</dbReference>
<dbReference type="Pfam" id="PF13898">
    <property type="entry name" value="MINDY-3_4_CD"/>
    <property type="match status" value="1"/>
</dbReference>
<evidence type="ECO:0000256" key="1">
    <source>
        <dbReference type="ARBA" id="ARBA00011074"/>
    </source>
</evidence>
<accession>A0A6U4VFS2</accession>
<dbReference type="AlphaFoldDB" id="A0A6U4VFS2"/>
<name>A0A6U4VFS2_HEMAN</name>
<proteinExistence type="inferred from homology"/>
<feature type="domain" description="Deubiquitinating enzyme MINDY-3/4 conserved" evidence="2">
    <location>
        <begin position="16"/>
        <end position="360"/>
    </location>
</feature>
<dbReference type="InterPro" id="IPR039785">
    <property type="entry name" value="MINY3/4"/>
</dbReference>
<comment type="similarity">
    <text evidence="1">Belongs to the MINDY deubiquitinase family. FAM188 subfamily.</text>
</comment>
<evidence type="ECO:0000313" key="3">
    <source>
        <dbReference type="EMBL" id="CAD8957487.1"/>
    </source>
</evidence>
<dbReference type="SMART" id="SM01174">
    <property type="entry name" value="DUF4205"/>
    <property type="match status" value="1"/>
</dbReference>
<evidence type="ECO:0000259" key="2">
    <source>
        <dbReference type="SMART" id="SM01174"/>
    </source>
</evidence>
<dbReference type="EMBL" id="HBFX01019808">
    <property type="protein sequence ID" value="CAD8957487.1"/>
    <property type="molecule type" value="Transcribed_RNA"/>
</dbReference>
<dbReference type="PANTHER" id="PTHR12473">
    <property type="entry name" value="UBIQUITIN CARBOXYL-TERMINAL HYDROLASE MINDY-4-RELATED"/>
    <property type="match status" value="1"/>
</dbReference>
<gene>
    <name evidence="3" type="ORF">HAND00432_LOCUS12026</name>
</gene>
<dbReference type="GO" id="GO:1990380">
    <property type="term" value="F:K48-linked deubiquitinase activity"/>
    <property type="evidence" value="ECO:0007669"/>
    <property type="project" value="InterPro"/>
</dbReference>